<comment type="caution">
    <text evidence="3">The sequence shown here is derived from an EMBL/GenBank/DDBJ whole genome shotgun (WGS) entry which is preliminary data.</text>
</comment>
<dbReference type="PANTHER" id="PTHR12526:SF595">
    <property type="entry name" value="BLL5217 PROTEIN"/>
    <property type="match status" value="1"/>
</dbReference>
<dbReference type="EMBL" id="JAEKNR010000126">
    <property type="protein sequence ID" value="MBJ7598795.1"/>
    <property type="molecule type" value="Genomic_DNA"/>
</dbReference>
<evidence type="ECO:0000313" key="4">
    <source>
        <dbReference type="Proteomes" id="UP000612893"/>
    </source>
</evidence>
<reference evidence="3" key="1">
    <citation type="submission" date="2020-10" db="EMBL/GenBank/DDBJ databases">
        <title>Ca. Dormibacterota MAGs.</title>
        <authorList>
            <person name="Montgomery K."/>
        </authorList>
    </citation>
    <scope>NUCLEOTIDE SEQUENCE [LARGE SCALE GENOMIC DNA]</scope>
    <source>
        <strain evidence="3">SC8812_S17_10</strain>
    </source>
</reference>
<dbReference type="Proteomes" id="UP000612893">
    <property type="component" value="Unassembled WGS sequence"/>
</dbReference>
<dbReference type="SUPFAM" id="SSF53756">
    <property type="entry name" value="UDP-Glycosyltransferase/glycogen phosphorylase"/>
    <property type="match status" value="1"/>
</dbReference>
<evidence type="ECO:0000259" key="1">
    <source>
        <dbReference type="Pfam" id="PF00534"/>
    </source>
</evidence>
<dbReference type="InterPro" id="IPR001296">
    <property type="entry name" value="Glyco_trans_1"/>
</dbReference>
<name>A0A934K5J7_9BACT</name>
<evidence type="ECO:0000313" key="3">
    <source>
        <dbReference type="EMBL" id="MBJ7598795.1"/>
    </source>
</evidence>
<dbReference type="InterPro" id="IPR028098">
    <property type="entry name" value="Glyco_trans_4-like_N"/>
</dbReference>
<sequence length="355" mass="39862">MRIALVAPPWFPVPPEGYGGIERVVYLLGKGLKQLGHDVTVFGRRGRVSKLRTVDLVRADWSHRLLGPDHMVLWLDYMTRVYRALRERNFDLIHEHNEAVGIAFASLACRTAPTLVTMHGAVSPALMQLLKGTDCSVGLVAISNAQKRTTNGLRWAGMVHNAVETDDIEGPFPRSRKEYLIQLARLNPEKGQHLAIQAARRLKLPLILAGKLDTNAESRRYFREKIEPHLGNGVRWIRDLRGRNKWRLLAGAKAMLFPIQWEEPFGLAMAEAMVVGTPVLAFPRGAAPELVEDGVTGYIVRNVTEMVSAFKRVGEIDPELCATYSRNRFSASVMAEGYLRIYEKALERRPEGSHI</sequence>
<dbReference type="Pfam" id="PF00534">
    <property type="entry name" value="Glycos_transf_1"/>
    <property type="match status" value="1"/>
</dbReference>
<dbReference type="RefSeq" id="WP_338202001.1">
    <property type="nucleotide sequence ID" value="NZ_JAEKNR010000126.1"/>
</dbReference>
<evidence type="ECO:0000259" key="2">
    <source>
        <dbReference type="Pfam" id="PF13439"/>
    </source>
</evidence>
<feature type="domain" description="Glycosyl transferase family 1" evidence="1">
    <location>
        <begin position="173"/>
        <end position="307"/>
    </location>
</feature>
<feature type="domain" description="Glycosyltransferase subfamily 4-like N-terminal" evidence="2">
    <location>
        <begin position="18"/>
        <end position="151"/>
    </location>
</feature>
<proteinExistence type="predicted"/>
<accession>A0A934K5J7</accession>
<keyword evidence="4" id="KW-1185">Reference proteome</keyword>
<organism evidence="3 4">
    <name type="scientific">Candidatus Nephthysia bennettiae</name>
    <dbReference type="NCBI Taxonomy" id="3127016"/>
    <lineage>
        <taxon>Bacteria</taxon>
        <taxon>Bacillati</taxon>
        <taxon>Candidatus Dormiibacterota</taxon>
        <taxon>Candidatus Dormibacteria</taxon>
        <taxon>Candidatus Dormibacterales</taxon>
        <taxon>Candidatus Dormibacteraceae</taxon>
        <taxon>Candidatus Nephthysia</taxon>
    </lineage>
</organism>
<dbReference type="PANTHER" id="PTHR12526">
    <property type="entry name" value="GLYCOSYLTRANSFERASE"/>
    <property type="match status" value="1"/>
</dbReference>
<dbReference type="GO" id="GO:0016757">
    <property type="term" value="F:glycosyltransferase activity"/>
    <property type="evidence" value="ECO:0007669"/>
    <property type="project" value="InterPro"/>
</dbReference>
<protein>
    <submittedName>
        <fullName evidence="3">Glycosyltransferase family 4 protein</fullName>
    </submittedName>
</protein>
<dbReference type="CDD" id="cd03802">
    <property type="entry name" value="GT4_AviGT4-like"/>
    <property type="match status" value="1"/>
</dbReference>
<dbReference type="Pfam" id="PF13439">
    <property type="entry name" value="Glyco_transf_4"/>
    <property type="match status" value="1"/>
</dbReference>
<dbReference type="AlphaFoldDB" id="A0A934K5J7"/>
<gene>
    <name evidence="3" type="ORF">JF922_12015</name>
</gene>
<dbReference type="Gene3D" id="3.40.50.2000">
    <property type="entry name" value="Glycogen Phosphorylase B"/>
    <property type="match status" value="2"/>
</dbReference>